<evidence type="ECO:0000313" key="3">
    <source>
        <dbReference type="Proteomes" id="UP000277811"/>
    </source>
</evidence>
<evidence type="ECO:0000256" key="1">
    <source>
        <dbReference type="SAM" id="MobiDB-lite"/>
    </source>
</evidence>
<accession>A0A498R6I4</accession>
<protein>
    <submittedName>
        <fullName evidence="2">Uncharacterized protein</fullName>
    </submittedName>
</protein>
<dbReference type="AlphaFoldDB" id="A0A498R6I4"/>
<dbReference type="Proteomes" id="UP000277811">
    <property type="component" value="Unassembled WGS sequence"/>
</dbReference>
<sequence length="122" mass="13713">MSNDISSIQNQIQNTQVHHGGGGHGHGHGKKINDMQNVFSMDEKETKVKPKTRLQSEHSAKIDVNPDADSKQQKQQQKEKSSEEQTKDKKPAEKKPLGLDALEIIGQMNRMSIYTLNNIKKP</sequence>
<feature type="compositionally biased region" description="Basic and acidic residues" evidence="1">
    <location>
        <begin position="41"/>
        <end position="61"/>
    </location>
</feature>
<name>A0A498R6I4_9FIRM</name>
<feature type="compositionally biased region" description="Basic and acidic residues" evidence="1">
    <location>
        <begin position="68"/>
        <end position="97"/>
    </location>
</feature>
<keyword evidence="3" id="KW-1185">Reference proteome</keyword>
<evidence type="ECO:0000313" key="2">
    <source>
        <dbReference type="EMBL" id="VBB06487.1"/>
    </source>
</evidence>
<reference evidence="2" key="1">
    <citation type="submission" date="2018-06" db="EMBL/GenBank/DDBJ databases">
        <authorList>
            <person name="Strepis N."/>
        </authorList>
    </citation>
    <scope>NUCLEOTIDE SEQUENCE [LARGE SCALE GENOMIC DNA]</scope>
    <source>
        <strain evidence="2">LUCI</strain>
    </source>
</reference>
<feature type="compositionally biased region" description="Low complexity" evidence="1">
    <location>
        <begin position="1"/>
        <end position="14"/>
    </location>
</feature>
<feature type="region of interest" description="Disordered" evidence="1">
    <location>
        <begin position="1"/>
        <end position="98"/>
    </location>
</feature>
<dbReference type="RefSeq" id="WP_122627439.1">
    <property type="nucleotide sequence ID" value="NZ_UPPP01000064.1"/>
</dbReference>
<organism evidence="2 3">
    <name type="scientific">Lucifera butyrica</name>
    <dbReference type="NCBI Taxonomy" id="1351585"/>
    <lineage>
        <taxon>Bacteria</taxon>
        <taxon>Bacillati</taxon>
        <taxon>Bacillota</taxon>
        <taxon>Negativicutes</taxon>
        <taxon>Veillonellales</taxon>
        <taxon>Veillonellaceae</taxon>
        <taxon>Lucifera</taxon>
    </lineage>
</organism>
<gene>
    <name evidence="2" type="ORF">LUCI_1720</name>
</gene>
<proteinExistence type="predicted"/>
<dbReference type="EMBL" id="UPPP01000064">
    <property type="protein sequence ID" value="VBB06487.1"/>
    <property type="molecule type" value="Genomic_DNA"/>
</dbReference>